<gene>
    <name evidence="2" type="ORF">JZM24_00660</name>
</gene>
<evidence type="ECO:0000256" key="1">
    <source>
        <dbReference type="ARBA" id="ARBA00006799"/>
    </source>
</evidence>
<organism evidence="2 3">
    <name type="scientific">Candidatus Sodalis endolongispinus</name>
    <dbReference type="NCBI Taxonomy" id="2812662"/>
    <lineage>
        <taxon>Bacteria</taxon>
        <taxon>Pseudomonadati</taxon>
        <taxon>Pseudomonadota</taxon>
        <taxon>Gammaproteobacteria</taxon>
        <taxon>Enterobacterales</taxon>
        <taxon>Bruguierivoracaceae</taxon>
        <taxon>Sodalis</taxon>
    </lineage>
</organism>
<keyword evidence="3" id="KW-1185">Reference proteome</keyword>
<dbReference type="PIRSF" id="PIRSF018494">
    <property type="entry name" value="PBSX_VPQ"/>
    <property type="match status" value="1"/>
</dbReference>
<proteinExistence type="inferred from homology"/>
<name>A0ABS5Y7T8_9GAMM</name>
<evidence type="ECO:0000313" key="2">
    <source>
        <dbReference type="EMBL" id="MBT9431053.1"/>
    </source>
</evidence>
<dbReference type="InterPro" id="IPR006944">
    <property type="entry name" value="Phage/GTA_portal"/>
</dbReference>
<dbReference type="NCBIfam" id="TIGR01540">
    <property type="entry name" value="portal_PBSX"/>
    <property type="match status" value="1"/>
</dbReference>
<dbReference type="InterPro" id="IPR006430">
    <property type="entry name" value="Phage_portal_PBSX"/>
</dbReference>
<dbReference type="Proteomes" id="UP000811282">
    <property type="component" value="Unassembled WGS sequence"/>
</dbReference>
<evidence type="ECO:0000313" key="3">
    <source>
        <dbReference type="Proteomes" id="UP000811282"/>
    </source>
</evidence>
<dbReference type="EMBL" id="JAFJYC010000001">
    <property type="protein sequence ID" value="MBT9431053.1"/>
    <property type="molecule type" value="Genomic_DNA"/>
</dbReference>
<dbReference type="InterPro" id="IPR030935">
    <property type="entry name" value="PBSX_Proteobac"/>
</dbReference>
<protein>
    <submittedName>
        <fullName evidence="2">Phage portal protein</fullName>
    </submittedName>
</protein>
<dbReference type="Pfam" id="PF04860">
    <property type="entry name" value="Phage_portal"/>
    <property type="match status" value="1"/>
</dbReference>
<reference evidence="2 3" key="1">
    <citation type="journal article" date="2021" name="Genome Biol. Evol.">
        <title>The evolution of interdependence in a four-way mealybug symbiosis.</title>
        <authorList>
            <person name="Garber A.I."/>
            <person name="Kupper M."/>
            <person name="Laetsch D.R."/>
            <person name="Weldon S.R."/>
            <person name="Ladinsky M.S."/>
            <person name="Bjorkman P.J."/>
            <person name="McCutcheon J.P."/>
        </authorList>
    </citation>
    <scope>NUCLEOTIDE SEQUENCE [LARGE SCALE GENOMIC DNA]</scope>
    <source>
        <strain evidence="2">SOD</strain>
    </source>
</reference>
<comment type="caution">
    <text evidence="2">The sequence shown here is derived from an EMBL/GenBank/DDBJ whole genome shotgun (WGS) entry which is preliminary data.</text>
</comment>
<sequence length="362" mass="41123">MNPSKGQPAPTPALWRYFKMRKFRKGPKKGPQPRTGAPRAEVFTFDDPLPMMDRREMLDYLECAIVDRWYAPPVSFNGLAKTFRTAVHHSSPIYMKRNVLVSLFQPHRLLSKQNFSRFALDFMVFGNAFLESRVNRLGEVMTLTPSPAKYTRVGVDPGTYWYFAQPQTPLPFASGAVFHLLDPDINQEIYGVQEYLSALNSVWLNEAATLFRRKYYLNGSHAGFILYMNDTAQSQDDIDALRKAMKESKGPGNFRNLFMYAPTGKKDGLQLIPLAEVAAKDEFMHIKNTSRDDQLAAQRIPPQLMGILPNNTGGFGDVEKASRVFAINELAPLQQRLSEINDWVGEEVVRFKPYELLDNEAG</sequence>
<accession>A0ABS5Y7T8</accession>
<comment type="similarity">
    <text evidence="1">Belongs to the phage portal family. PBSX subfamily.</text>
</comment>